<evidence type="ECO:0000256" key="11">
    <source>
        <dbReference type="SAM" id="Phobius"/>
    </source>
</evidence>
<evidence type="ECO:0000313" key="13">
    <source>
        <dbReference type="EMBL" id="VZO38077.1"/>
    </source>
</evidence>
<evidence type="ECO:0000313" key="14">
    <source>
        <dbReference type="Proteomes" id="UP000419743"/>
    </source>
</evidence>
<dbReference type="Gene3D" id="1.20.1440.130">
    <property type="entry name" value="VKOR domain"/>
    <property type="match status" value="1"/>
</dbReference>
<dbReference type="InterPro" id="IPR041714">
    <property type="entry name" value="VKOR_Actinobacteria"/>
</dbReference>
<keyword evidence="7 11" id="KW-0472">Membrane</keyword>
<keyword evidence="4" id="KW-0874">Quinone</keyword>
<evidence type="ECO:0000256" key="4">
    <source>
        <dbReference type="ARBA" id="ARBA00022719"/>
    </source>
</evidence>
<comment type="similarity">
    <text evidence="2">Belongs to the VKOR family.</text>
</comment>
<dbReference type="CDD" id="cd12922">
    <property type="entry name" value="VKOR_5"/>
    <property type="match status" value="1"/>
</dbReference>
<evidence type="ECO:0000256" key="2">
    <source>
        <dbReference type="ARBA" id="ARBA00006214"/>
    </source>
</evidence>
<dbReference type="Pfam" id="PF07884">
    <property type="entry name" value="VKOR"/>
    <property type="match status" value="1"/>
</dbReference>
<evidence type="ECO:0000256" key="9">
    <source>
        <dbReference type="ARBA" id="ARBA00023284"/>
    </source>
</evidence>
<evidence type="ECO:0000259" key="12">
    <source>
        <dbReference type="SMART" id="SM00756"/>
    </source>
</evidence>
<gene>
    <name evidence="13" type="ORF">HALOF300_02958</name>
</gene>
<evidence type="ECO:0000256" key="6">
    <source>
        <dbReference type="ARBA" id="ARBA00023002"/>
    </source>
</evidence>
<evidence type="ECO:0000256" key="8">
    <source>
        <dbReference type="ARBA" id="ARBA00023157"/>
    </source>
</evidence>
<dbReference type="InterPro" id="IPR012932">
    <property type="entry name" value="VKOR"/>
</dbReference>
<keyword evidence="5 11" id="KW-1133">Transmembrane helix</keyword>
<dbReference type="EMBL" id="CACRYJ010000044">
    <property type="protein sequence ID" value="VZO38077.1"/>
    <property type="molecule type" value="Genomic_DNA"/>
</dbReference>
<keyword evidence="8" id="KW-1015">Disulfide bond</keyword>
<feature type="compositionally biased region" description="Polar residues" evidence="10">
    <location>
        <begin position="1"/>
        <end position="16"/>
    </location>
</feature>
<keyword evidence="14" id="KW-1185">Reference proteome</keyword>
<evidence type="ECO:0000256" key="5">
    <source>
        <dbReference type="ARBA" id="ARBA00022989"/>
    </source>
</evidence>
<keyword evidence="9" id="KW-0676">Redox-active center</keyword>
<dbReference type="GO" id="GO:0048038">
    <property type="term" value="F:quinone binding"/>
    <property type="evidence" value="ECO:0007669"/>
    <property type="project" value="UniProtKB-KW"/>
</dbReference>
<dbReference type="Proteomes" id="UP000419743">
    <property type="component" value="Unassembled WGS sequence"/>
</dbReference>
<feature type="transmembrane region" description="Helical" evidence="11">
    <location>
        <begin position="74"/>
        <end position="94"/>
    </location>
</feature>
<evidence type="ECO:0000256" key="1">
    <source>
        <dbReference type="ARBA" id="ARBA00004141"/>
    </source>
</evidence>
<accession>A0A7M4DLE1</accession>
<dbReference type="GO" id="GO:0016491">
    <property type="term" value="F:oxidoreductase activity"/>
    <property type="evidence" value="ECO:0007669"/>
    <property type="project" value="UniProtKB-KW"/>
</dbReference>
<protein>
    <submittedName>
        <fullName evidence="13">Vitamin K epoxide reductase family protein</fullName>
    </submittedName>
</protein>
<dbReference type="RefSeq" id="WP_156741673.1">
    <property type="nucleotide sequence ID" value="NZ_CACRYJ010000044.1"/>
</dbReference>
<comment type="subcellular location">
    <subcellularLocation>
        <location evidence="1">Membrane</location>
        <topology evidence="1">Multi-pass membrane protein</topology>
    </subcellularLocation>
</comment>
<dbReference type="InterPro" id="IPR038354">
    <property type="entry name" value="VKOR_sf"/>
</dbReference>
<feature type="transmembrane region" description="Helical" evidence="11">
    <location>
        <begin position="233"/>
        <end position="252"/>
    </location>
</feature>
<evidence type="ECO:0000256" key="10">
    <source>
        <dbReference type="SAM" id="MobiDB-lite"/>
    </source>
</evidence>
<name>A0A7M4DLE1_9MICO</name>
<feature type="transmembrane region" description="Helical" evidence="11">
    <location>
        <begin position="134"/>
        <end position="153"/>
    </location>
</feature>
<dbReference type="GO" id="GO:0016020">
    <property type="term" value="C:membrane"/>
    <property type="evidence" value="ECO:0007669"/>
    <property type="project" value="UniProtKB-SubCell"/>
</dbReference>
<dbReference type="SMART" id="SM00756">
    <property type="entry name" value="VKc"/>
    <property type="match status" value="1"/>
</dbReference>
<evidence type="ECO:0000256" key="7">
    <source>
        <dbReference type="ARBA" id="ARBA00023136"/>
    </source>
</evidence>
<feature type="transmembrane region" description="Helical" evidence="11">
    <location>
        <begin position="187"/>
        <end position="206"/>
    </location>
</feature>
<keyword evidence="3 11" id="KW-0812">Transmembrane</keyword>
<feature type="transmembrane region" description="Helical" evidence="11">
    <location>
        <begin position="160"/>
        <end position="181"/>
    </location>
</feature>
<keyword evidence="6" id="KW-0560">Oxidoreductase</keyword>
<feature type="domain" description="Vitamin K epoxide reductase" evidence="12">
    <location>
        <begin position="71"/>
        <end position="212"/>
    </location>
</feature>
<sequence length="259" mass="27960">MTEPNTLSLDQPTSASPDLPAGADDLDARAAEDRTDADDLADDDLDHELEPIPPAGSRSVPSEHERLGGSRREFAILTIIAGLAGLWASVRLTLDYFEVIKDPNFTPACDINPLIGCGVFLASEQSSAFGFPNVLIGLVAFPVVITTGVLLLAGLRLPRWYWRGFFAGTVFAIAFVTWLQVQALTQIGALCPYCLVIWAVIIPLFVHTTARSVQNGALPGGPGLRSFLVGNRWIITALWYLLVVAAAVLAFGEKWLLVF</sequence>
<feature type="region of interest" description="Disordered" evidence="10">
    <location>
        <begin position="1"/>
        <end position="66"/>
    </location>
</feature>
<organism evidence="13 14">
    <name type="scientific">Occultella aeris</name>
    <dbReference type="NCBI Taxonomy" id="2761496"/>
    <lineage>
        <taxon>Bacteria</taxon>
        <taxon>Bacillati</taxon>
        <taxon>Actinomycetota</taxon>
        <taxon>Actinomycetes</taxon>
        <taxon>Micrococcales</taxon>
        <taxon>Ruaniaceae</taxon>
        <taxon>Occultella</taxon>
    </lineage>
</organism>
<evidence type="ECO:0000256" key="3">
    <source>
        <dbReference type="ARBA" id="ARBA00022692"/>
    </source>
</evidence>
<comment type="caution">
    <text evidence="13">The sequence shown here is derived from an EMBL/GenBank/DDBJ whole genome shotgun (WGS) entry which is preliminary data.</text>
</comment>
<proteinExistence type="inferred from homology"/>
<feature type="compositionally biased region" description="Acidic residues" evidence="10">
    <location>
        <begin position="35"/>
        <end position="47"/>
    </location>
</feature>
<dbReference type="AlphaFoldDB" id="A0A7M4DLE1"/>
<reference evidence="13 14" key="1">
    <citation type="submission" date="2019-11" db="EMBL/GenBank/DDBJ databases">
        <authorList>
            <person name="Criscuolo A."/>
        </authorList>
    </citation>
    <scope>NUCLEOTIDE SEQUENCE [LARGE SCALE GENOMIC DNA]</scope>
    <source>
        <strain evidence="13">CIP111667</strain>
    </source>
</reference>